<dbReference type="GO" id="GO:0022857">
    <property type="term" value="F:transmembrane transporter activity"/>
    <property type="evidence" value="ECO:0007669"/>
    <property type="project" value="TreeGrafter"/>
</dbReference>
<accession>A0A645FL35</accession>
<evidence type="ECO:0000259" key="8">
    <source>
        <dbReference type="Pfam" id="PF02687"/>
    </source>
</evidence>
<gene>
    <name evidence="9" type="ORF">SDC9_161375</name>
</gene>
<keyword evidence="3 7" id="KW-0812">Transmembrane</keyword>
<sequence>MTYTIVGFSQFTNSAFLKNFNAYAVSENIVVDNIEVYVKLKEVGNLNRKIDNLAKDFNIDDNKVIKNEALLNAMGEGRSKSAIIDYITFFMVVIIVMIATLVFIYNSFNISTMERMKEYGLIKAIGGTNKQIKRIILKEAFIIGAIAIPIGLLLGMAAGSVLFTAFNSLIISKAITMKTYYSLYSIF</sequence>
<evidence type="ECO:0000256" key="1">
    <source>
        <dbReference type="ARBA" id="ARBA00004651"/>
    </source>
</evidence>
<name>A0A645FL35_9ZZZZ</name>
<comment type="similarity">
    <text evidence="6">Belongs to the ABC-4 integral membrane protein family.</text>
</comment>
<feature type="transmembrane region" description="Helical" evidence="7">
    <location>
        <begin position="140"/>
        <end position="166"/>
    </location>
</feature>
<dbReference type="GO" id="GO:0005886">
    <property type="term" value="C:plasma membrane"/>
    <property type="evidence" value="ECO:0007669"/>
    <property type="project" value="UniProtKB-SubCell"/>
</dbReference>
<proteinExistence type="inferred from homology"/>
<keyword evidence="5 7" id="KW-0472">Membrane</keyword>
<protein>
    <recommendedName>
        <fullName evidence="8">ABC3 transporter permease C-terminal domain-containing protein</fullName>
    </recommendedName>
</protein>
<evidence type="ECO:0000256" key="7">
    <source>
        <dbReference type="SAM" id="Phobius"/>
    </source>
</evidence>
<evidence type="ECO:0000256" key="4">
    <source>
        <dbReference type="ARBA" id="ARBA00022989"/>
    </source>
</evidence>
<keyword evidence="4 7" id="KW-1133">Transmembrane helix</keyword>
<reference evidence="9" key="1">
    <citation type="submission" date="2019-08" db="EMBL/GenBank/DDBJ databases">
        <authorList>
            <person name="Kucharzyk K."/>
            <person name="Murdoch R.W."/>
            <person name="Higgins S."/>
            <person name="Loffler F."/>
        </authorList>
    </citation>
    <scope>NUCLEOTIDE SEQUENCE</scope>
</reference>
<dbReference type="PANTHER" id="PTHR30572">
    <property type="entry name" value="MEMBRANE COMPONENT OF TRANSPORTER-RELATED"/>
    <property type="match status" value="1"/>
</dbReference>
<dbReference type="InterPro" id="IPR003838">
    <property type="entry name" value="ABC3_permease_C"/>
</dbReference>
<keyword evidence="2" id="KW-1003">Cell membrane</keyword>
<evidence type="ECO:0000256" key="5">
    <source>
        <dbReference type="ARBA" id="ARBA00023136"/>
    </source>
</evidence>
<evidence type="ECO:0000256" key="2">
    <source>
        <dbReference type="ARBA" id="ARBA00022475"/>
    </source>
</evidence>
<dbReference type="AlphaFoldDB" id="A0A645FL35"/>
<organism evidence="9">
    <name type="scientific">bioreactor metagenome</name>
    <dbReference type="NCBI Taxonomy" id="1076179"/>
    <lineage>
        <taxon>unclassified sequences</taxon>
        <taxon>metagenomes</taxon>
        <taxon>ecological metagenomes</taxon>
    </lineage>
</organism>
<comment type="caution">
    <text evidence="9">The sequence shown here is derived from an EMBL/GenBank/DDBJ whole genome shotgun (WGS) entry which is preliminary data.</text>
</comment>
<dbReference type="PANTHER" id="PTHR30572:SF4">
    <property type="entry name" value="ABC TRANSPORTER PERMEASE YTRF"/>
    <property type="match status" value="1"/>
</dbReference>
<dbReference type="EMBL" id="VSSQ01060643">
    <property type="protein sequence ID" value="MPN14049.1"/>
    <property type="molecule type" value="Genomic_DNA"/>
</dbReference>
<feature type="transmembrane region" description="Helical" evidence="7">
    <location>
        <begin position="86"/>
        <end position="108"/>
    </location>
</feature>
<evidence type="ECO:0000313" key="9">
    <source>
        <dbReference type="EMBL" id="MPN14049.1"/>
    </source>
</evidence>
<dbReference type="Pfam" id="PF02687">
    <property type="entry name" value="FtsX"/>
    <property type="match status" value="1"/>
</dbReference>
<feature type="domain" description="ABC3 transporter permease C-terminal" evidence="8">
    <location>
        <begin position="91"/>
        <end position="185"/>
    </location>
</feature>
<dbReference type="InterPro" id="IPR050250">
    <property type="entry name" value="Macrolide_Exporter_MacB"/>
</dbReference>
<comment type="subcellular location">
    <subcellularLocation>
        <location evidence="1">Cell membrane</location>
        <topology evidence="1">Multi-pass membrane protein</topology>
    </subcellularLocation>
</comment>
<evidence type="ECO:0000256" key="3">
    <source>
        <dbReference type="ARBA" id="ARBA00022692"/>
    </source>
</evidence>
<evidence type="ECO:0000256" key="6">
    <source>
        <dbReference type="ARBA" id="ARBA00038076"/>
    </source>
</evidence>